<dbReference type="InterPro" id="IPR010093">
    <property type="entry name" value="SinI_DNA-bd"/>
</dbReference>
<feature type="domain" description="Helix-turn-helix" evidence="1">
    <location>
        <begin position="5"/>
        <end position="43"/>
    </location>
</feature>
<dbReference type="EMBL" id="RHFF01000010">
    <property type="protein sequence ID" value="TGD38383.1"/>
    <property type="molecule type" value="Genomic_DNA"/>
</dbReference>
<reference evidence="5 9" key="3">
    <citation type="submission" date="2018-10" db="EMBL/GenBank/DDBJ databases">
        <title>Brevibacterium genomes from Austrain hard cheese rinds.</title>
        <authorList>
            <person name="Anast J.M."/>
            <person name="Dzieciol M."/>
            <person name="Schultz D.L."/>
            <person name="Mann E."/>
            <person name="Wagner M."/>
            <person name="Schmitz-Esser S."/>
        </authorList>
    </citation>
    <scope>NUCLEOTIDE SEQUENCE [LARGE SCALE GENOMIC DNA]</scope>
    <source>
        <strain evidence="5 9">L261</strain>
    </source>
</reference>
<dbReference type="RefSeq" id="WP_009884593.1">
    <property type="nucleotide sequence ID" value="NZ_AAGP01000036.1"/>
</dbReference>
<dbReference type="GO" id="GO:0003677">
    <property type="term" value="F:DNA binding"/>
    <property type="evidence" value="ECO:0007669"/>
    <property type="project" value="UniProtKB-KW"/>
</dbReference>
<gene>
    <name evidence="4" type="ORF">CIK59_16140</name>
    <name evidence="3" type="ORF">CIK65_05620</name>
    <name evidence="2" type="ORF">CXR23_02550</name>
    <name evidence="5" type="ORF">EB834_11195</name>
</gene>
<dbReference type="Pfam" id="PF12728">
    <property type="entry name" value="HTH_17"/>
    <property type="match status" value="1"/>
</dbReference>
<dbReference type="GeneID" id="60904862"/>
<reference evidence="2 8" key="4">
    <citation type="submission" date="2019-01" db="EMBL/GenBank/DDBJ databases">
        <title>Comparative genomic analysis of Brevibacterium aurantiacum sheds light on its evolution and its adaptation to smear-ripened cheeses.</title>
        <authorList>
            <person name="Moineau S."/>
        </authorList>
    </citation>
    <scope>NUCLEOTIDE SEQUENCE [LARGE SCALE GENOMIC DNA]</scope>
    <source>
        <strain evidence="2 8">SMQ-1417</strain>
    </source>
</reference>
<evidence type="ECO:0000313" key="8">
    <source>
        <dbReference type="Proteomes" id="UP000283000"/>
    </source>
</evidence>
<dbReference type="NCBIfam" id="TIGR01764">
    <property type="entry name" value="excise"/>
    <property type="match status" value="1"/>
</dbReference>
<sequence>MNDYWLTTGETAKKLGVSRQHVVDLCNRNELSFVKVGTHRRILDSSARALIKPPLTREQEKSLWLHRALLAHLMLDPQKVLKAALTNIEDWKTKHRTDGMTTQYLEQWERVIDSGVDNVAGVLTGTDDTSKELRQNSPFAGVLSDGERQMVLHSFREHWNQEHDAA</sequence>
<dbReference type="InterPro" id="IPR041657">
    <property type="entry name" value="HTH_17"/>
</dbReference>
<dbReference type="Proteomes" id="UP000283000">
    <property type="component" value="Chromosome"/>
</dbReference>
<reference evidence="2 8" key="2">
    <citation type="submission" date="2017-12" db="EMBL/GenBank/DDBJ databases">
        <authorList>
            <person name="Levesque S."/>
        </authorList>
    </citation>
    <scope>NUCLEOTIDE SEQUENCE [LARGE SCALE GENOMIC DNA]</scope>
    <source>
        <strain evidence="2 8">SMQ-1417</strain>
    </source>
</reference>
<evidence type="ECO:0000313" key="6">
    <source>
        <dbReference type="Proteomes" id="UP000217881"/>
    </source>
</evidence>
<evidence type="ECO:0000313" key="3">
    <source>
        <dbReference type="EMBL" id="PCC44063.1"/>
    </source>
</evidence>
<evidence type="ECO:0000313" key="5">
    <source>
        <dbReference type="EMBL" id="TGD38383.1"/>
    </source>
</evidence>
<organism evidence="3 7">
    <name type="scientific">Brevibacterium aurantiacum</name>
    <dbReference type="NCBI Taxonomy" id="273384"/>
    <lineage>
        <taxon>Bacteria</taxon>
        <taxon>Bacillati</taxon>
        <taxon>Actinomycetota</taxon>
        <taxon>Actinomycetes</taxon>
        <taxon>Micrococcales</taxon>
        <taxon>Brevibacteriaceae</taxon>
        <taxon>Brevibacterium</taxon>
    </lineage>
</organism>
<dbReference type="Proteomes" id="UP000218620">
    <property type="component" value="Unassembled WGS sequence"/>
</dbReference>
<dbReference type="EMBL" id="NRHA01000020">
    <property type="protein sequence ID" value="PCC52621.1"/>
    <property type="molecule type" value="Genomic_DNA"/>
</dbReference>
<dbReference type="EMBL" id="NRGQ01000005">
    <property type="protein sequence ID" value="PCC44063.1"/>
    <property type="molecule type" value="Genomic_DNA"/>
</dbReference>
<proteinExistence type="predicted"/>
<evidence type="ECO:0000313" key="7">
    <source>
        <dbReference type="Proteomes" id="UP000218620"/>
    </source>
</evidence>
<evidence type="ECO:0000259" key="1">
    <source>
        <dbReference type="Pfam" id="PF12728"/>
    </source>
</evidence>
<dbReference type="EMBL" id="CP025330">
    <property type="protein sequence ID" value="AZT92161.1"/>
    <property type="molecule type" value="Genomic_DNA"/>
</dbReference>
<accession>A0A2A3YXS5</accession>
<reference evidence="6 7" key="1">
    <citation type="journal article" date="2017" name="Elife">
        <title>Extensive horizontal gene transfer in cheese-associated bacteria.</title>
        <authorList>
            <person name="Bonham K.S."/>
            <person name="Wolfe B.E."/>
            <person name="Dutton R.J."/>
        </authorList>
    </citation>
    <scope>NUCLEOTIDE SEQUENCE [LARGE SCALE GENOMIC DNA]</scope>
    <source>
        <strain evidence="4 6">738_8</strain>
        <strain evidence="3 7">962_8</strain>
    </source>
</reference>
<dbReference type="Proteomes" id="UP000217881">
    <property type="component" value="Unassembled WGS sequence"/>
</dbReference>
<evidence type="ECO:0000313" key="9">
    <source>
        <dbReference type="Proteomes" id="UP000297736"/>
    </source>
</evidence>
<name>A0A2A3YXS5_BREAU</name>
<evidence type="ECO:0000313" key="4">
    <source>
        <dbReference type="EMBL" id="PCC52621.1"/>
    </source>
</evidence>
<protein>
    <submittedName>
        <fullName evidence="3">DNA-binding protein</fullName>
    </submittedName>
</protein>
<keyword evidence="3" id="KW-0238">DNA-binding</keyword>
<dbReference type="Proteomes" id="UP000297736">
    <property type="component" value="Unassembled WGS sequence"/>
</dbReference>
<dbReference type="AlphaFoldDB" id="A0A2A3YXS5"/>
<evidence type="ECO:0000313" key="2">
    <source>
        <dbReference type="EMBL" id="AZT92161.1"/>
    </source>
</evidence>